<accession>A0A2T3NTS1</accession>
<dbReference type="PANTHER" id="PTHR46470:SF4">
    <property type="entry name" value="5-AMINO-6-(5-PHOSPHO-D-RIBITYLAMINO)URACIL PHOSPHATASE YIGB"/>
    <property type="match status" value="1"/>
</dbReference>
<dbReference type="InterPro" id="IPR023214">
    <property type="entry name" value="HAD_sf"/>
</dbReference>
<dbReference type="SFLD" id="SFLDS00003">
    <property type="entry name" value="Haloacid_Dehalogenase"/>
    <property type="match status" value="1"/>
</dbReference>
<name>A0A2T3NTS1_9GAMM</name>
<dbReference type="Gene3D" id="3.40.50.1000">
    <property type="entry name" value="HAD superfamily/HAD-like"/>
    <property type="match status" value="1"/>
</dbReference>
<evidence type="ECO:0000313" key="5">
    <source>
        <dbReference type="Proteomes" id="UP000241771"/>
    </source>
</evidence>
<comment type="cofactor">
    <cofactor evidence="1">
        <name>Mg(2+)</name>
        <dbReference type="ChEBI" id="CHEBI:18420"/>
    </cofactor>
</comment>
<dbReference type="InterPro" id="IPR036412">
    <property type="entry name" value="HAD-like_sf"/>
</dbReference>
<dbReference type="EMBL" id="PYMA01000006">
    <property type="protein sequence ID" value="PSW19647.1"/>
    <property type="molecule type" value="Genomic_DNA"/>
</dbReference>
<dbReference type="PRINTS" id="PR00413">
    <property type="entry name" value="HADHALOGNASE"/>
</dbReference>
<evidence type="ECO:0000313" key="4">
    <source>
        <dbReference type="EMBL" id="PSW19647.1"/>
    </source>
</evidence>
<dbReference type="GO" id="GO:0044281">
    <property type="term" value="P:small molecule metabolic process"/>
    <property type="evidence" value="ECO:0007669"/>
    <property type="project" value="UniProtKB-ARBA"/>
</dbReference>
<dbReference type="InterPro" id="IPR051400">
    <property type="entry name" value="HAD-like_hydrolase"/>
</dbReference>
<gene>
    <name evidence="4" type="ORF">C9I98_12115</name>
</gene>
<dbReference type="PANTHER" id="PTHR46470">
    <property type="entry name" value="N-ACYLNEURAMINATE-9-PHOSPHATASE"/>
    <property type="match status" value="1"/>
</dbReference>
<reference evidence="4 5" key="1">
    <citation type="submission" date="2018-01" db="EMBL/GenBank/DDBJ databases">
        <title>Whole genome sequencing of Histamine producing bacteria.</title>
        <authorList>
            <person name="Butler K."/>
        </authorList>
    </citation>
    <scope>NUCLEOTIDE SEQUENCE [LARGE SCALE GENOMIC DNA]</scope>
    <source>
        <strain evidence="4 5">DSM 100436</strain>
    </source>
</reference>
<dbReference type="InterPro" id="IPR006439">
    <property type="entry name" value="HAD-SF_hydro_IA"/>
</dbReference>
<sequence length="226" mass="26044">MIFFDLDNTLLDHDGAEQDAIRTFVSRYIDEVSDEARQSPETVWRAITDRQRIRWRAGELSFQELRRARISELFKSPLSSEQADRLVSEYYQIYRLHWRLFPDVVPALTQLQQVSPLAVITNGFAFQQQAKLQDTNISEFFRFVVTSEQVGVAKPDPIIFQQAVKSAKAHAGDCWFVGNHPINDAEAAQQAGLKAVWLNRHRFDTKVSTRVVRTLDGFVDLVKVQY</sequence>
<keyword evidence="5" id="KW-1185">Reference proteome</keyword>
<dbReference type="Pfam" id="PF00702">
    <property type="entry name" value="Hydrolase"/>
    <property type="match status" value="1"/>
</dbReference>
<dbReference type="GO" id="GO:0016787">
    <property type="term" value="F:hydrolase activity"/>
    <property type="evidence" value="ECO:0007669"/>
    <property type="project" value="UniProtKB-KW"/>
</dbReference>
<dbReference type="SUPFAM" id="SSF56784">
    <property type="entry name" value="HAD-like"/>
    <property type="match status" value="1"/>
</dbReference>
<evidence type="ECO:0000256" key="3">
    <source>
        <dbReference type="ARBA" id="ARBA00022842"/>
    </source>
</evidence>
<evidence type="ECO:0000256" key="2">
    <source>
        <dbReference type="ARBA" id="ARBA00022801"/>
    </source>
</evidence>
<organism evidence="4 5">
    <name type="scientific">Photobacterium sanctipauli</name>
    <dbReference type="NCBI Taxonomy" id="1342794"/>
    <lineage>
        <taxon>Bacteria</taxon>
        <taxon>Pseudomonadati</taxon>
        <taxon>Pseudomonadota</taxon>
        <taxon>Gammaproteobacteria</taxon>
        <taxon>Vibrionales</taxon>
        <taxon>Vibrionaceae</taxon>
        <taxon>Photobacterium</taxon>
    </lineage>
</organism>
<dbReference type="AlphaFoldDB" id="A0A2T3NTS1"/>
<comment type="caution">
    <text evidence="4">The sequence shown here is derived from an EMBL/GenBank/DDBJ whole genome shotgun (WGS) entry which is preliminary data.</text>
</comment>
<evidence type="ECO:0000256" key="1">
    <source>
        <dbReference type="ARBA" id="ARBA00001946"/>
    </source>
</evidence>
<dbReference type="Proteomes" id="UP000241771">
    <property type="component" value="Unassembled WGS sequence"/>
</dbReference>
<dbReference type="Gene3D" id="1.20.120.710">
    <property type="entry name" value="Haloacid dehalogenase hydrolase-like domain"/>
    <property type="match status" value="1"/>
</dbReference>
<proteinExistence type="predicted"/>
<keyword evidence="3" id="KW-0460">Magnesium</keyword>
<dbReference type="NCBIfam" id="TIGR01549">
    <property type="entry name" value="HAD-SF-IA-v1"/>
    <property type="match status" value="1"/>
</dbReference>
<keyword evidence="2 4" id="KW-0378">Hydrolase</keyword>
<dbReference type="RefSeq" id="WP_107272021.1">
    <property type="nucleotide sequence ID" value="NZ_PYMA01000006.1"/>
</dbReference>
<protein>
    <submittedName>
        <fullName evidence="4">HAD family hydrolase</fullName>
    </submittedName>
</protein>
<dbReference type="SFLD" id="SFLDG01129">
    <property type="entry name" value="C1.5:_HAD__Beta-PGM__Phosphata"/>
    <property type="match status" value="1"/>
</dbReference>